<evidence type="ECO:0008006" key="5">
    <source>
        <dbReference type="Google" id="ProtNLM"/>
    </source>
</evidence>
<keyword evidence="4" id="KW-1185">Reference proteome</keyword>
<gene>
    <name evidence="3" type="ORF">BDD14_2172</name>
</gene>
<dbReference type="AlphaFoldDB" id="A0A4Q7YSC1"/>
<dbReference type="OrthoDB" id="9967982at2"/>
<evidence type="ECO:0000256" key="1">
    <source>
        <dbReference type="SAM" id="MobiDB-lite"/>
    </source>
</evidence>
<proteinExistence type="predicted"/>
<accession>A0A4Q7YSC1</accession>
<reference evidence="3 4" key="1">
    <citation type="submission" date="2019-02" db="EMBL/GenBank/DDBJ databases">
        <title>Genomic Encyclopedia of Archaeal and Bacterial Type Strains, Phase II (KMG-II): from individual species to whole genera.</title>
        <authorList>
            <person name="Goeker M."/>
        </authorList>
    </citation>
    <scope>NUCLEOTIDE SEQUENCE [LARGE SCALE GENOMIC DNA]</scope>
    <source>
        <strain evidence="3 4">DSM 18101</strain>
    </source>
</reference>
<evidence type="ECO:0000256" key="2">
    <source>
        <dbReference type="SAM" id="SignalP"/>
    </source>
</evidence>
<dbReference type="EMBL" id="SHKW01000001">
    <property type="protein sequence ID" value="RZU40702.1"/>
    <property type="molecule type" value="Genomic_DNA"/>
</dbReference>
<dbReference type="Gene3D" id="3.10.450.160">
    <property type="entry name" value="inner membrane protein cigr"/>
    <property type="match status" value="1"/>
</dbReference>
<evidence type="ECO:0000313" key="3">
    <source>
        <dbReference type="EMBL" id="RZU40702.1"/>
    </source>
</evidence>
<feature type="chain" id="PRO_5020427039" description="Ni/Co efflux regulator RcnB" evidence="2">
    <location>
        <begin position="30"/>
        <end position="146"/>
    </location>
</feature>
<feature type="region of interest" description="Disordered" evidence="1">
    <location>
        <begin position="29"/>
        <end position="54"/>
    </location>
</feature>
<organism evidence="3 4">
    <name type="scientific">Edaphobacter modestus</name>
    <dbReference type="NCBI Taxonomy" id="388466"/>
    <lineage>
        <taxon>Bacteria</taxon>
        <taxon>Pseudomonadati</taxon>
        <taxon>Acidobacteriota</taxon>
        <taxon>Terriglobia</taxon>
        <taxon>Terriglobales</taxon>
        <taxon>Acidobacteriaceae</taxon>
        <taxon>Edaphobacter</taxon>
    </lineage>
</organism>
<sequence length="146" mass="16923">MGHSTARKFFQRVFIPVLALAMTTGVARAQSHDSDHDRHDQHDQHDDHHGQDFRFRDQDRGHFAQHYQKDVNRWQHNPHGRPQFVRGERIPGNYHFQAVPRAYYSEVPPPPPGYQYGYYDGYVVAYDPTTRIIADAIDLVGAAVSR</sequence>
<protein>
    <recommendedName>
        <fullName evidence="5">Ni/Co efflux regulator RcnB</fullName>
    </recommendedName>
</protein>
<dbReference type="RefSeq" id="WP_130418731.1">
    <property type="nucleotide sequence ID" value="NZ_SHKW01000001.1"/>
</dbReference>
<comment type="caution">
    <text evidence="3">The sequence shown here is derived from an EMBL/GenBank/DDBJ whole genome shotgun (WGS) entry which is preliminary data.</text>
</comment>
<evidence type="ECO:0000313" key="4">
    <source>
        <dbReference type="Proteomes" id="UP000292958"/>
    </source>
</evidence>
<name>A0A4Q7YSC1_9BACT</name>
<feature type="compositionally biased region" description="Basic and acidic residues" evidence="1">
    <location>
        <begin position="30"/>
        <end position="54"/>
    </location>
</feature>
<keyword evidence="2" id="KW-0732">Signal</keyword>
<feature type="signal peptide" evidence="2">
    <location>
        <begin position="1"/>
        <end position="29"/>
    </location>
</feature>
<dbReference type="Proteomes" id="UP000292958">
    <property type="component" value="Unassembled WGS sequence"/>
</dbReference>